<accession>A0A7W6ZZ22</accession>
<dbReference type="EMBL" id="JACIIG010000024">
    <property type="protein sequence ID" value="MBB4571389.1"/>
    <property type="molecule type" value="Genomic_DNA"/>
</dbReference>
<name>A0A7W6ZZ22_9HYPH</name>
<reference evidence="1 2" key="1">
    <citation type="submission" date="2020-08" db="EMBL/GenBank/DDBJ databases">
        <title>Genomic Encyclopedia of Type Strains, Phase IV (KMG-V): Genome sequencing to study the core and pangenomes of soil and plant-associated prokaryotes.</title>
        <authorList>
            <person name="Whitman W."/>
        </authorList>
    </citation>
    <scope>NUCLEOTIDE SEQUENCE [LARGE SCALE GENOMIC DNA]</scope>
    <source>
        <strain evidence="1 2">SEMIA 492</strain>
    </source>
</reference>
<evidence type="ECO:0000313" key="1">
    <source>
        <dbReference type="EMBL" id="MBB4571389.1"/>
    </source>
</evidence>
<dbReference type="AlphaFoldDB" id="A0A7W6ZZ22"/>
<sequence>MTDLEQMKIERDAYEFWLDRVLMHAGTGFMLTPVGLDGHLQEIKNGEPLNFLPPGEEMDAAWIDEKHLQRFPVFEAVALRIRARLVAYGETGSLEALQLIQPTD</sequence>
<dbReference type="Proteomes" id="UP000543836">
    <property type="component" value="Unassembled WGS sequence"/>
</dbReference>
<dbReference type="RefSeq" id="WP_154668682.1">
    <property type="nucleotide sequence ID" value="NZ_JACIIG010000024.1"/>
</dbReference>
<evidence type="ECO:0000313" key="2">
    <source>
        <dbReference type="Proteomes" id="UP000543836"/>
    </source>
</evidence>
<comment type="caution">
    <text evidence="1">The sequence shown here is derived from an EMBL/GenBank/DDBJ whole genome shotgun (WGS) entry which is preliminary data.</text>
</comment>
<gene>
    <name evidence="1" type="ORF">GGE60_005550</name>
</gene>
<organism evidence="1 2">
    <name type="scientific">Rhizobium leucaenae</name>
    <dbReference type="NCBI Taxonomy" id="29450"/>
    <lineage>
        <taxon>Bacteria</taxon>
        <taxon>Pseudomonadati</taxon>
        <taxon>Pseudomonadota</taxon>
        <taxon>Alphaproteobacteria</taxon>
        <taxon>Hyphomicrobiales</taxon>
        <taxon>Rhizobiaceae</taxon>
        <taxon>Rhizobium/Agrobacterium group</taxon>
        <taxon>Rhizobium</taxon>
    </lineage>
</organism>
<proteinExistence type="predicted"/>
<protein>
    <submittedName>
        <fullName evidence="1">Uncharacterized protein</fullName>
    </submittedName>
</protein>
<keyword evidence="2" id="KW-1185">Reference proteome</keyword>